<name>A0A972SIP7_9BURK</name>
<dbReference type="PANTHER" id="PTHR30543">
    <property type="entry name" value="CHROMATE REDUCTASE"/>
    <property type="match status" value="1"/>
</dbReference>
<dbReference type="EMBL" id="WOEZ01000044">
    <property type="protein sequence ID" value="NPT54850.1"/>
    <property type="molecule type" value="Genomic_DNA"/>
</dbReference>
<dbReference type="SUPFAM" id="SSF52218">
    <property type="entry name" value="Flavoproteins"/>
    <property type="match status" value="1"/>
</dbReference>
<dbReference type="AlphaFoldDB" id="A0A972SIP7"/>
<evidence type="ECO:0000313" key="2">
    <source>
        <dbReference type="EMBL" id="NPT54850.1"/>
    </source>
</evidence>
<feature type="domain" description="NADPH-dependent FMN reductase-like" evidence="1">
    <location>
        <begin position="11"/>
        <end position="152"/>
    </location>
</feature>
<sequence length="199" mass="20595">MRDSSSGGPLIVGIGGTAQAVSSTEQALDVALDAAAAAAAGARIERFGHRELVALPHFLTVAENSCTQAQRLIAAVREADGIILASPGYHGSISGLVKNAIDYLELTSKDARPYLHGLPVGLIVTAYGWQATGTTLVALRSIVHALRGWPTPFGCTVNTSKSPFKDGVCLDDSVADQLATVGRQVVEFAGHRLHGGALA</sequence>
<dbReference type="Proteomes" id="UP000655523">
    <property type="component" value="Unassembled WGS sequence"/>
</dbReference>
<dbReference type="InterPro" id="IPR029039">
    <property type="entry name" value="Flavoprotein-like_sf"/>
</dbReference>
<dbReference type="Gene3D" id="3.40.50.360">
    <property type="match status" value="1"/>
</dbReference>
<accession>A0A972SIP7</accession>
<keyword evidence="3" id="KW-1185">Reference proteome</keyword>
<dbReference type="GO" id="GO:0005829">
    <property type="term" value="C:cytosol"/>
    <property type="evidence" value="ECO:0007669"/>
    <property type="project" value="TreeGrafter"/>
</dbReference>
<dbReference type="InterPro" id="IPR050712">
    <property type="entry name" value="NAD(P)H-dep_reductase"/>
</dbReference>
<comment type="caution">
    <text evidence="2">The sequence shown here is derived from an EMBL/GenBank/DDBJ whole genome shotgun (WGS) entry which is preliminary data.</text>
</comment>
<dbReference type="RefSeq" id="WP_172162746.1">
    <property type="nucleotide sequence ID" value="NZ_WOEZ01000044.1"/>
</dbReference>
<organism evidence="2 3">
    <name type="scientific">Paraburkholderia elongata</name>
    <dbReference type="NCBI Taxonomy" id="2675747"/>
    <lineage>
        <taxon>Bacteria</taxon>
        <taxon>Pseudomonadati</taxon>
        <taxon>Pseudomonadota</taxon>
        <taxon>Betaproteobacteria</taxon>
        <taxon>Burkholderiales</taxon>
        <taxon>Burkholderiaceae</taxon>
        <taxon>Paraburkholderia</taxon>
    </lineage>
</organism>
<protein>
    <submittedName>
        <fullName evidence="2">FMN reductase</fullName>
    </submittedName>
</protein>
<gene>
    <name evidence="2" type="ORF">GNZ13_09565</name>
</gene>
<reference evidence="2 3" key="1">
    <citation type="submission" date="2019-11" db="EMBL/GenBank/DDBJ databases">
        <title>Metabolism of dissolved organic matter in forest soils.</title>
        <authorList>
            <person name="Cyle K.T."/>
            <person name="Wilhelm R.C."/>
            <person name="Martinez C.E."/>
        </authorList>
    </citation>
    <scope>NUCLEOTIDE SEQUENCE [LARGE SCALE GENOMIC DNA]</scope>
    <source>
        <strain evidence="2 3">5N</strain>
    </source>
</reference>
<dbReference type="InterPro" id="IPR005025">
    <property type="entry name" value="FMN_Rdtase-like_dom"/>
</dbReference>
<dbReference type="GO" id="GO:0016491">
    <property type="term" value="F:oxidoreductase activity"/>
    <property type="evidence" value="ECO:0007669"/>
    <property type="project" value="InterPro"/>
</dbReference>
<evidence type="ECO:0000259" key="1">
    <source>
        <dbReference type="Pfam" id="PF03358"/>
    </source>
</evidence>
<evidence type="ECO:0000313" key="3">
    <source>
        <dbReference type="Proteomes" id="UP000655523"/>
    </source>
</evidence>
<dbReference type="GO" id="GO:0010181">
    <property type="term" value="F:FMN binding"/>
    <property type="evidence" value="ECO:0007669"/>
    <property type="project" value="TreeGrafter"/>
</dbReference>
<dbReference type="PANTHER" id="PTHR30543:SF21">
    <property type="entry name" value="NAD(P)H-DEPENDENT FMN REDUCTASE LOT6"/>
    <property type="match status" value="1"/>
</dbReference>
<dbReference type="Pfam" id="PF03358">
    <property type="entry name" value="FMN_red"/>
    <property type="match status" value="1"/>
</dbReference>
<proteinExistence type="predicted"/>